<dbReference type="GO" id="GO:0003824">
    <property type="term" value="F:catalytic activity"/>
    <property type="evidence" value="ECO:0007669"/>
    <property type="project" value="InterPro"/>
</dbReference>
<evidence type="ECO:0000259" key="1">
    <source>
        <dbReference type="Pfam" id="PF01425"/>
    </source>
</evidence>
<dbReference type="InterPro" id="IPR023631">
    <property type="entry name" value="Amidase_dom"/>
</dbReference>
<organism evidence="2 3">
    <name type="scientific">Rhodococcus koreensis</name>
    <dbReference type="NCBI Taxonomy" id="99653"/>
    <lineage>
        <taxon>Bacteria</taxon>
        <taxon>Bacillati</taxon>
        <taxon>Actinomycetota</taxon>
        <taxon>Actinomycetes</taxon>
        <taxon>Mycobacteriales</taxon>
        <taxon>Nocardiaceae</taxon>
        <taxon>Rhodococcus</taxon>
    </lineage>
</organism>
<reference evidence="3" key="1">
    <citation type="submission" date="2016-10" db="EMBL/GenBank/DDBJ databases">
        <authorList>
            <person name="Varghese N."/>
            <person name="Submissions S."/>
        </authorList>
    </citation>
    <scope>NUCLEOTIDE SEQUENCE [LARGE SCALE GENOMIC DNA]</scope>
    <source>
        <strain evidence="3">DSM 44498</strain>
    </source>
</reference>
<protein>
    <submittedName>
        <fullName evidence="2">Amidase</fullName>
    </submittedName>
</protein>
<sequence length="478" mass="49933">MTLDHYSTAREMLTALRSRDISARELLALHTDRIAQVNPTVNALVSLDLDRAHATAAAADAQTAAGDPVGPLHGLPFAFKDTHDVAGFPTVAGSPLLVDNVPQTSELIAERVTAAGAVTVGKTNVPEFAAGSHTFNPVFGTTTNPYDPTRSAGGSSGGAAAALGAGLIPLADGSDMGGSLRNPASFCNVVGLRPTPGRVPCWPNSAPWDALVTQGPMARNVDDLELLLSVISGPDARIRSSLSADALAPRHGVAGLQGLRVAVSADLNGLFPVDAPVREIHDRQSSIFAAAGAVVAEDAPSIPDAEWVFRTLRAWRFKIDLGDRADATPELLKPSLLDNIRQADRLSADDIAKAMVAQAEIQARAVEFFSRHDVLVMPVSQVLPFDAELEYPAAVDGRRCDDYLDWMTSALTVTVLGCPAISVPAGFSAEGLPVGVQIVAAPGNDLFLLDVARAYEQLGPVGAVRPHLLETAAASIPS</sequence>
<dbReference type="InterPro" id="IPR000120">
    <property type="entry name" value="Amidase"/>
</dbReference>
<dbReference type="SUPFAM" id="SSF75304">
    <property type="entry name" value="Amidase signature (AS) enzymes"/>
    <property type="match status" value="1"/>
</dbReference>
<dbReference type="Gene3D" id="3.90.1300.10">
    <property type="entry name" value="Amidase signature (AS) domain"/>
    <property type="match status" value="1"/>
</dbReference>
<dbReference type="AlphaFoldDB" id="A0A1H4SPJ4"/>
<feature type="domain" description="Amidase" evidence="1">
    <location>
        <begin position="26"/>
        <end position="446"/>
    </location>
</feature>
<dbReference type="PANTHER" id="PTHR11895:SF76">
    <property type="entry name" value="INDOLEACETAMIDE HYDROLASE"/>
    <property type="match status" value="1"/>
</dbReference>
<dbReference type="Proteomes" id="UP000183561">
    <property type="component" value="Unassembled WGS sequence"/>
</dbReference>
<evidence type="ECO:0000313" key="3">
    <source>
        <dbReference type="Proteomes" id="UP000183561"/>
    </source>
</evidence>
<dbReference type="OrthoDB" id="182039at2"/>
<accession>A0A1H4SPJ4</accession>
<dbReference type="EMBL" id="FNSV01000005">
    <property type="protein sequence ID" value="SEC45924.1"/>
    <property type="molecule type" value="Genomic_DNA"/>
</dbReference>
<dbReference type="InterPro" id="IPR020556">
    <property type="entry name" value="Amidase_CS"/>
</dbReference>
<dbReference type="PANTHER" id="PTHR11895">
    <property type="entry name" value="TRANSAMIDASE"/>
    <property type="match status" value="1"/>
</dbReference>
<dbReference type="InterPro" id="IPR036928">
    <property type="entry name" value="AS_sf"/>
</dbReference>
<name>A0A1H4SPJ4_9NOCA</name>
<dbReference type="PROSITE" id="PS00571">
    <property type="entry name" value="AMIDASES"/>
    <property type="match status" value="1"/>
</dbReference>
<dbReference type="Pfam" id="PF01425">
    <property type="entry name" value="Amidase"/>
    <property type="match status" value="1"/>
</dbReference>
<evidence type="ECO:0000313" key="2">
    <source>
        <dbReference type="EMBL" id="SEC45924.1"/>
    </source>
</evidence>
<gene>
    <name evidence="2" type="ORF">SAMN04490239_4170</name>
</gene>
<keyword evidence="3" id="KW-1185">Reference proteome</keyword>
<proteinExistence type="predicted"/>
<dbReference type="RefSeq" id="WP_072942959.1">
    <property type="nucleotide sequence ID" value="NZ_FNSV01000005.1"/>
</dbReference>